<proteinExistence type="predicted"/>
<sequence>MWWAGVVESGIIAGVTTEELVQVWRDVIRGDDKSWVLFEHGTCVILMEPEEDLAAQAVELLREYGPVHAGGPAGDFGTLDLTAAPGWAVYGHHDDILTYVAPEEVEEGAESVAVGLLGRSKRDRDGHELNAVHVEDRRPG</sequence>
<name>A0A495QSU4_9ACTN</name>
<dbReference type="OrthoDB" id="1447403at2"/>
<accession>A0A495QSU4</accession>
<gene>
    <name evidence="1" type="ORF">BZB76_1926</name>
</gene>
<keyword evidence="2" id="KW-1185">Reference proteome</keyword>
<protein>
    <submittedName>
        <fullName evidence="1">Uncharacterized protein</fullName>
    </submittedName>
</protein>
<dbReference type="Proteomes" id="UP000274601">
    <property type="component" value="Unassembled WGS sequence"/>
</dbReference>
<dbReference type="AlphaFoldDB" id="A0A495QSU4"/>
<dbReference type="EMBL" id="RBWU01000002">
    <property type="protein sequence ID" value="RKS76570.1"/>
    <property type="molecule type" value="Genomic_DNA"/>
</dbReference>
<reference evidence="1 2" key="1">
    <citation type="submission" date="2018-10" db="EMBL/GenBank/DDBJ databases">
        <title>Genomic Encyclopedia of Archaeal and Bacterial Type Strains, Phase II (KMG-II): from individual species to whole genera.</title>
        <authorList>
            <person name="Goeker M."/>
        </authorList>
    </citation>
    <scope>NUCLEOTIDE SEQUENCE [LARGE SCALE GENOMIC DNA]</scope>
    <source>
        <strain evidence="1 2">DSM 43383</strain>
    </source>
</reference>
<evidence type="ECO:0000313" key="1">
    <source>
        <dbReference type="EMBL" id="RKS76570.1"/>
    </source>
</evidence>
<evidence type="ECO:0000313" key="2">
    <source>
        <dbReference type="Proteomes" id="UP000274601"/>
    </source>
</evidence>
<comment type="caution">
    <text evidence="1">The sequence shown here is derived from an EMBL/GenBank/DDBJ whole genome shotgun (WGS) entry which is preliminary data.</text>
</comment>
<organism evidence="1 2">
    <name type="scientific">Actinomadura pelletieri DSM 43383</name>
    <dbReference type="NCBI Taxonomy" id="1120940"/>
    <lineage>
        <taxon>Bacteria</taxon>
        <taxon>Bacillati</taxon>
        <taxon>Actinomycetota</taxon>
        <taxon>Actinomycetes</taxon>
        <taxon>Streptosporangiales</taxon>
        <taxon>Thermomonosporaceae</taxon>
        <taxon>Actinomadura</taxon>
    </lineage>
</organism>